<dbReference type="NCBIfam" id="TIGR00730">
    <property type="entry name" value="Rossman fold protein, TIGR00730 family"/>
    <property type="match status" value="1"/>
</dbReference>
<keyword evidence="2" id="KW-0378">Hydrolase</keyword>
<dbReference type="Gene3D" id="3.40.50.450">
    <property type="match status" value="1"/>
</dbReference>
<reference evidence="3 4" key="1">
    <citation type="submission" date="2016-11" db="EMBL/GenBank/DDBJ databases">
        <authorList>
            <person name="Jaros S."/>
            <person name="Januszkiewicz K."/>
            <person name="Wedrychowicz H."/>
        </authorList>
    </citation>
    <scope>NUCLEOTIDE SEQUENCE [LARGE SCALE GENOMIC DNA]</scope>
    <source>
        <strain evidence="3 4">DSM 18119</strain>
    </source>
</reference>
<dbReference type="RefSeq" id="WP_072835265.1">
    <property type="nucleotide sequence ID" value="NZ_FQUU01000007.1"/>
</dbReference>
<protein>
    <recommendedName>
        <fullName evidence="2">Cytokinin riboside 5'-monophosphate phosphoribohydrolase</fullName>
        <ecNumber evidence="2">3.2.2.n1</ecNumber>
    </recommendedName>
</protein>
<dbReference type="STRING" id="1121884.SAMN02745131_02078"/>
<dbReference type="PANTHER" id="PTHR43393:SF2">
    <property type="entry name" value="CYTOKININ RIBOSIDE 5'-MONOPHOSPHATE PHOSPHORIBOHYDROLASE"/>
    <property type="match status" value="1"/>
</dbReference>
<dbReference type="GO" id="GO:0005829">
    <property type="term" value="C:cytosol"/>
    <property type="evidence" value="ECO:0007669"/>
    <property type="project" value="TreeGrafter"/>
</dbReference>
<dbReference type="Proteomes" id="UP000184048">
    <property type="component" value="Unassembled WGS sequence"/>
</dbReference>
<organism evidence="3 4">
    <name type="scientific">Flavisolibacter ginsengisoli DSM 18119</name>
    <dbReference type="NCBI Taxonomy" id="1121884"/>
    <lineage>
        <taxon>Bacteria</taxon>
        <taxon>Pseudomonadati</taxon>
        <taxon>Bacteroidota</taxon>
        <taxon>Chitinophagia</taxon>
        <taxon>Chitinophagales</taxon>
        <taxon>Chitinophagaceae</taxon>
        <taxon>Flavisolibacter</taxon>
    </lineage>
</organism>
<keyword evidence="4" id="KW-1185">Reference proteome</keyword>
<evidence type="ECO:0000256" key="2">
    <source>
        <dbReference type="RuleBase" id="RU363015"/>
    </source>
</evidence>
<dbReference type="PANTHER" id="PTHR43393">
    <property type="entry name" value="CYTOKININ RIBOSIDE 5'-MONOPHOSPHATE PHOSPHORIBOHYDROLASE"/>
    <property type="match status" value="1"/>
</dbReference>
<dbReference type="SUPFAM" id="SSF102405">
    <property type="entry name" value="MCP/YpsA-like"/>
    <property type="match status" value="1"/>
</dbReference>
<dbReference type="InterPro" id="IPR052341">
    <property type="entry name" value="LOG_family_nucleotidases"/>
</dbReference>
<gene>
    <name evidence="3" type="ORF">SAMN02745131_02078</name>
</gene>
<dbReference type="InterPro" id="IPR005269">
    <property type="entry name" value="LOG"/>
</dbReference>
<dbReference type="GO" id="GO:0008714">
    <property type="term" value="F:AMP nucleosidase activity"/>
    <property type="evidence" value="ECO:0007669"/>
    <property type="project" value="UniProtKB-EC"/>
</dbReference>
<dbReference type="GO" id="GO:0009691">
    <property type="term" value="P:cytokinin biosynthetic process"/>
    <property type="evidence" value="ECO:0007669"/>
    <property type="project" value="UniProtKB-UniRule"/>
</dbReference>
<keyword evidence="2" id="KW-0203">Cytokinin biosynthesis</keyword>
<evidence type="ECO:0000313" key="4">
    <source>
        <dbReference type="Proteomes" id="UP000184048"/>
    </source>
</evidence>
<sequence>MEQQIKSPKKKVEPIIPPKEHVYLDGPKSRGYELEFAWRVFWEFIMGFRNLHFVGPCITVFGSARFKEDNKYYECAREFGKRIAGLGFTTLTGGGPGIMEAANRGAYENDGLSIGCNIQLPFEQVGNKYVHKSLTFEHFFIRKTLLIKYSYAFIIMPGGFGTMDEFFETLTLIQTKTITTFPIVIFGKEYYKELMEAMEDMALKGTISKEDMNLVLLTDDVNEAMDHIRKYITTNYKVRPRKRLWWLLEKR</sequence>
<comment type="similarity">
    <text evidence="2">Belongs to the LOG family.</text>
</comment>
<evidence type="ECO:0000313" key="3">
    <source>
        <dbReference type="EMBL" id="SHF21518.1"/>
    </source>
</evidence>
<dbReference type="EMBL" id="FQUU01000007">
    <property type="protein sequence ID" value="SHF21518.1"/>
    <property type="molecule type" value="Genomic_DNA"/>
</dbReference>
<comment type="catalytic activity">
    <reaction evidence="1">
        <text>AMP + H2O = D-ribose 5-phosphate + adenine</text>
        <dbReference type="Rhea" id="RHEA:20129"/>
        <dbReference type="ChEBI" id="CHEBI:15377"/>
        <dbReference type="ChEBI" id="CHEBI:16708"/>
        <dbReference type="ChEBI" id="CHEBI:78346"/>
        <dbReference type="ChEBI" id="CHEBI:456215"/>
        <dbReference type="EC" id="3.2.2.4"/>
    </reaction>
</comment>
<proteinExistence type="inferred from homology"/>
<name>A0A1M4ZU40_9BACT</name>
<dbReference type="InterPro" id="IPR031100">
    <property type="entry name" value="LOG_fam"/>
</dbReference>
<evidence type="ECO:0000256" key="1">
    <source>
        <dbReference type="ARBA" id="ARBA00000274"/>
    </source>
</evidence>
<accession>A0A1M4ZU40</accession>
<dbReference type="Pfam" id="PF03641">
    <property type="entry name" value="Lysine_decarbox"/>
    <property type="match status" value="1"/>
</dbReference>
<dbReference type="AlphaFoldDB" id="A0A1M4ZU40"/>
<dbReference type="EC" id="3.2.2.n1" evidence="2"/>
<dbReference type="OrthoDB" id="9801098at2"/>